<keyword evidence="2" id="KW-1185">Reference proteome</keyword>
<dbReference type="Proteomes" id="UP000199262">
    <property type="component" value="Unassembled WGS sequence"/>
</dbReference>
<dbReference type="AlphaFoldDB" id="A0A1G4PFQ9"/>
<organism evidence="1 2">
    <name type="scientific">Borreliella japonica</name>
    <name type="common">Borrelia japonica</name>
    <dbReference type="NCBI Taxonomy" id="34095"/>
    <lineage>
        <taxon>Bacteria</taxon>
        <taxon>Pseudomonadati</taxon>
        <taxon>Spirochaetota</taxon>
        <taxon>Spirochaetia</taxon>
        <taxon>Spirochaetales</taxon>
        <taxon>Borreliaceae</taxon>
        <taxon>Borreliella</taxon>
    </lineage>
</organism>
<reference evidence="2" key="1">
    <citation type="submission" date="2016-10" db="EMBL/GenBank/DDBJ databases">
        <authorList>
            <person name="Varghese N."/>
            <person name="Submissions S."/>
        </authorList>
    </citation>
    <scope>NUCLEOTIDE SEQUENCE [LARGE SCALE GENOMIC DNA]</scope>
    <source>
        <strain evidence="2">ATCC 51557</strain>
    </source>
</reference>
<proteinExistence type="predicted"/>
<protein>
    <recommendedName>
        <fullName evidence="3">Outer membrane protein beta-barrel domain-containing protein</fullName>
    </recommendedName>
</protein>
<dbReference type="OrthoDB" id="351986at2"/>
<accession>A0A1G4PFQ9</accession>
<evidence type="ECO:0000313" key="2">
    <source>
        <dbReference type="Proteomes" id="UP000199262"/>
    </source>
</evidence>
<evidence type="ECO:0008006" key="3">
    <source>
        <dbReference type="Google" id="ProtNLM"/>
    </source>
</evidence>
<evidence type="ECO:0000313" key="1">
    <source>
        <dbReference type="EMBL" id="SCW31134.1"/>
    </source>
</evidence>
<name>A0A1G4PFQ9_BORJA</name>
<sequence length="220" mass="25752">MKRNLFFFFVFMFNALRIYSGIPGYLNVYSGVGVGVDNFTRDLFFHERLKYQFFSGLGINVSQNFAFGGEFNLDIKFLPSYTPYTKEIMFMLDDQAYLNHSLSYFMVKDVSVSMRMYGNYFFLPYTPMFSLIFFTGLKFSYIGAEVNFRGSSNWKLFNNFVLGLDIGARINIDFIFLEYTISPIFYNKLLLLNQMHKITLGFIFQFDVATRNDSDILSIL</sequence>
<gene>
    <name evidence="1" type="ORF">SAMN02983004_00479</name>
</gene>
<dbReference type="EMBL" id="FMTE01000003">
    <property type="protein sequence ID" value="SCW31134.1"/>
    <property type="molecule type" value="Genomic_DNA"/>
</dbReference>
<dbReference type="RefSeq" id="WP_091972385.1">
    <property type="nucleotide sequence ID" value="NZ_CP124066.1"/>
</dbReference>